<dbReference type="EMBL" id="BAABFL010000474">
    <property type="protein sequence ID" value="GAA4652393.1"/>
    <property type="molecule type" value="Genomic_DNA"/>
</dbReference>
<name>A0ABP8V846_9GAMM</name>
<organism evidence="1 2">
    <name type="scientific">Kistimonas scapharcae</name>
    <dbReference type="NCBI Taxonomy" id="1036133"/>
    <lineage>
        <taxon>Bacteria</taxon>
        <taxon>Pseudomonadati</taxon>
        <taxon>Pseudomonadota</taxon>
        <taxon>Gammaproteobacteria</taxon>
        <taxon>Oceanospirillales</taxon>
        <taxon>Endozoicomonadaceae</taxon>
        <taxon>Kistimonas</taxon>
    </lineage>
</organism>
<accession>A0ABP8V846</accession>
<sequence>MPDKSNNTPLSFADLIGRPTPFKAWTGFLPDGRPYRLHDLPAAVMDDVHQAAANGKAGPRFCARIGAWAMLGEEPTEEQVESLLRTQGTDTILHIYKDALTRAGLHEEAVDEAKKD</sequence>
<dbReference type="RefSeq" id="WP_345198948.1">
    <property type="nucleotide sequence ID" value="NZ_BAABFL010000474.1"/>
</dbReference>
<gene>
    <name evidence="1" type="ORF">GCM10023116_46770</name>
</gene>
<evidence type="ECO:0000313" key="1">
    <source>
        <dbReference type="EMBL" id="GAA4652393.1"/>
    </source>
</evidence>
<evidence type="ECO:0000313" key="2">
    <source>
        <dbReference type="Proteomes" id="UP001500604"/>
    </source>
</evidence>
<comment type="caution">
    <text evidence="1">The sequence shown here is derived from an EMBL/GenBank/DDBJ whole genome shotgun (WGS) entry which is preliminary data.</text>
</comment>
<proteinExistence type="predicted"/>
<reference evidence="2" key="1">
    <citation type="journal article" date="2019" name="Int. J. Syst. Evol. Microbiol.">
        <title>The Global Catalogue of Microorganisms (GCM) 10K type strain sequencing project: providing services to taxonomists for standard genome sequencing and annotation.</title>
        <authorList>
            <consortium name="The Broad Institute Genomics Platform"/>
            <consortium name="The Broad Institute Genome Sequencing Center for Infectious Disease"/>
            <person name="Wu L."/>
            <person name="Ma J."/>
        </authorList>
    </citation>
    <scope>NUCLEOTIDE SEQUENCE [LARGE SCALE GENOMIC DNA]</scope>
    <source>
        <strain evidence="2">JCM 17805</strain>
    </source>
</reference>
<dbReference type="Proteomes" id="UP001500604">
    <property type="component" value="Unassembled WGS sequence"/>
</dbReference>
<protein>
    <submittedName>
        <fullName evidence="1">Uncharacterized protein</fullName>
    </submittedName>
</protein>
<keyword evidence="2" id="KW-1185">Reference proteome</keyword>